<sequence>DGWKLNFYHEYLYIKTNVPTSEKGENTVASARDEGSGGIRRSAIEPDCLRSRFSV</sequence>
<dbReference type="EMBL" id="JAWJWE010000036">
    <property type="protein sequence ID" value="KAK6628260.1"/>
    <property type="molecule type" value="Genomic_DNA"/>
</dbReference>
<dbReference type="Proteomes" id="UP001372834">
    <property type="component" value="Unassembled WGS sequence"/>
</dbReference>
<dbReference type="AlphaFoldDB" id="A0AAN8NU06"/>
<proteinExistence type="predicted"/>
<accession>A0AAN8NU06</accession>
<feature type="non-terminal residue" evidence="1">
    <location>
        <position position="1"/>
    </location>
</feature>
<evidence type="ECO:0000313" key="2">
    <source>
        <dbReference type="Proteomes" id="UP001372834"/>
    </source>
</evidence>
<evidence type="ECO:0000313" key="1">
    <source>
        <dbReference type="EMBL" id="KAK6628260.1"/>
    </source>
</evidence>
<organism evidence="1 2">
    <name type="scientific">Polyplax serrata</name>
    <name type="common">Common mouse louse</name>
    <dbReference type="NCBI Taxonomy" id="468196"/>
    <lineage>
        <taxon>Eukaryota</taxon>
        <taxon>Metazoa</taxon>
        <taxon>Ecdysozoa</taxon>
        <taxon>Arthropoda</taxon>
        <taxon>Hexapoda</taxon>
        <taxon>Insecta</taxon>
        <taxon>Pterygota</taxon>
        <taxon>Neoptera</taxon>
        <taxon>Paraneoptera</taxon>
        <taxon>Psocodea</taxon>
        <taxon>Troctomorpha</taxon>
        <taxon>Phthiraptera</taxon>
        <taxon>Anoplura</taxon>
        <taxon>Polyplacidae</taxon>
        <taxon>Polyplax</taxon>
    </lineage>
</organism>
<gene>
    <name evidence="1" type="ORF">RUM43_002072</name>
</gene>
<protein>
    <submittedName>
        <fullName evidence="1">Uncharacterized protein</fullName>
    </submittedName>
</protein>
<name>A0AAN8NU06_POLSC</name>
<comment type="caution">
    <text evidence="1">The sequence shown here is derived from an EMBL/GenBank/DDBJ whole genome shotgun (WGS) entry which is preliminary data.</text>
</comment>
<reference evidence="1 2" key="1">
    <citation type="submission" date="2023-10" db="EMBL/GenBank/DDBJ databases">
        <title>Genomes of two closely related lineages of the louse Polyplax serrata with different host specificities.</title>
        <authorList>
            <person name="Martinu J."/>
            <person name="Tarabai H."/>
            <person name="Stefka J."/>
            <person name="Hypsa V."/>
        </authorList>
    </citation>
    <scope>NUCLEOTIDE SEQUENCE [LARGE SCALE GENOMIC DNA]</scope>
    <source>
        <strain evidence="1">HR10_N</strain>
    </source>
</reference>